<dbReference type="GO" id="GO:0017056">
    <property type="term" value="F:structural constituent of nuclear pore"/>
    <property type="evidence" value="ECO:0007669"/>
    <property type="project" value="UniProtKB-UniRule"/>
</dbReference>
<keyword evidence="3" id="KW-0653">Protein transport</keyword>
<proteinExistence type="inferred from homology"/>
<keyword evidence="1 7" id="KW-0813">Transport</keyword>
<dbReference type="PANTHER" id="PTHR13003">
    <property type="entry name" value="NUP107-RELATED"/>
    <property type="match status" value="1"/>
</dbReference>
<dbReference type="Gene3D" id="1.10.3450.20">
    <property type="match status" value="1"/>
</dbReference>
<name>A0A9K3CYL3_9EUKA</name>
<reference evidence="8 9" key="1">
    <citation type="journal article" date="2018" name="PLoS ONE">
        <title>The draft genome of Kipferlia bialata reveals reductive genome evolution in fornicate parasites.</title>
        <authorList>
            <person name="Tanifuji G."/>
            <person name="Takabayashi S."/>
            <person name="Kume K."/>
            <person name="Takagi M."/>
            <person name="Nakayama T."/>
            <person name="Kamikawa R."/>
            <person name="Inagaki Y."/>
            <person name="Hashimoto T."/>
        </authorList>
    </citation>
    <scope>NUCLEOTIDE SEQUENCE [LARGE SCALE GENOMIC DNA]</scope>
    <source>
        <strain evidence="8">NY0173</strain>
    </source>
</reference>
<comment type="function">
    <text evidence="7">Functions as a component of the nuclear pore complex (NPC).</text>
</comment>
<comment type="subunit">
    <text evidence="7">Part of the nuclear pore complex (NPC).</text>
</comment>
<evidence type="ECO:0000256" key="1">
    <source>
        <dbReference type="ARBA" id="ARBA00022448"/>
    </source>
</evidence>
<dbReference type="EMBL" id="BDIP01001898">
    <property type="protein sequence ID" value="GIQ85352.1"/>
    <property type="molecule type" value="Genomic_DNA"/>
</dbReference>
<dbReference type="PANTHER" id="PTHR13003:SF2">
    <property type="entry name" value="NUCLEAR PORE COMPLEX PROTEIN NUP107"/>
    <property type="match status" value="1"/>
</dbReference>
<feature type="non-terminal residue" evidence="8">
    <location>
        <position position="1"/>
    </location>
</feature>
<organism evidence="8 9">
    <name type="scientific">Kipferlia bialata</name>
    <dbReference type="NCBI Taxonomy" id="797122"/>
    <lineage>
        <taxon>Eukaryota</taxon>
        <taxon>Metamonada</taxon>
        <taxon>Carpediemonas-like organisms</taxon>
        <taxon>Kipferlia</taxon>
    </lineage>
</organism>
<evidence type="ECO:0000313" key="8">
    <source>
        <dbReference type="EMBL" id="GIQ85352.1"/>
    </source>
</evidence>
<dbReference type="GO" id="GO:0031965">
    <property type="term" value="C:nuclear membrane"/>
    <property type="evidence" value="ECO:0007669"/>
    <property type="project" value="UniProtKB-SubCell"/>
</dbReference>
<dbReference type="Pfam" id="PF04121">
    <property type="entry name" value="Nup84_Nup100"/>
    <property type="match status" value="1"/>
</dbReference>
<comment type="caution">
    <text evidence="8">The sequence shown here is derived from an EMBL/GenBank/DDBJ whole genome shotgun (WGS) entry which is preliminary data.</text>
</comment>
<evidence type="ECO:0000256" key="2">
    <source>
        <dbReference type="ARBA" id="ARBA00022816"/>
    </source>
</evidence>
<keyword evidence="7" id="KW-0472">Membrane</keyword>
<dbReference type="GO" id="GO:0006606">
    <property type="term" value="P:protein import into nucleus"/>
    <property type="evidence" value="ECO:0007669"/>
    <property type="project" value="TreeGrafter"/>
</dbReference>
<comment type="subcellular location">
    <subcellularLocation>
        <location evidence="7">Nucleus</location>
        <location evidence="7">Nuclear pore complex</location>
    </subcellularLocation>
    <subcellularLocation>
        <location evidence="7">Nucleus membrane</location>
    </subcellularLocation>
</comment>
<dbReference type="GO" id="GO:0031080">
    <property type="term" value="C:nuclear pore outer ring"/>
    <property type="evidence" value="ECO:0007669"/>
    <property type="project" value="TreeGrafter"/>
</dbReference>
<evidence type="ECO:0000256" key="7">
    <source>
        <dbReference type="RuleBase" id="RU365072"/>
    </source>
</evidence>
<protein>
    <recommendedName>
        <fullName evidence="7">Nuclear pore complex protein</fullName>
    </recommendedName>
</protein>
<accession>A0A9K3CYL3</accession>
<evidence type="ECO:0000256" key="6">
    <source>
        <dbReference type="ARBA" id="ARBA00023242"/>
    </source>
</evidence>
<comment type="similarity">
    <text evidence="7">Belongs to the nucleoporin Nup84/Nup107 family.</text>
</comment>
<sequence>MQSSLRLAAQPLTFNAAESLQKVYPRLSKLFLPFVGDVMSNPDEYGLFLSAPPAPELPLPLTHGGRTLPVPTTDVRDKSFRLASIGVRFLQEAVSVKPMDVGDARLLETLRTAAAEGRQVDPDTLRANGYAHLLPEDGATEMRVLRGCLSCLRAGNLQAAITLCSECGQSMRAAVLAGAAFREGYDPRAWLLGAAELVRRAERETAERGGDMANSTGLSIKVAESPVALEAKLVGILSGLYAQQWRGTRDEALWAELFMYTRRCQYIEAHNQAKSLFSMTDQSFRAGVGGMPRVGDSFVDGVMAQMQMRHCLGALGPETEADRVARIVRQAGPAPMDSGMRPASLAGHAGEALNWLRQFQTSIELLVLSGDLNGLLALLSCPYMDK</sequence>
<dbReference type="Proteomes" id="UP000265618">
    <property type="component" value="Unassembled WGS sequence"/>
</dbReference>
<keyword evidence="9" id="KW-1185">Reference proteome</keyword>
<evidence type="ECO:0000313" key="9">
    <source>
        <dbReference type="Proteomes" id="UP000265618"/>
    </source>
</evidence>
<dbReference type="InterPro" id="IPR007252">
    <property type="entry name" value="Nup84/Nup107"/>
</dbReference>
<evidence type="ECO:0000256" key="5">
    <source>
        <dbReference type="ARBA" id="ARBA00023132"/>
    </source>
</evidence>
<keyword evidence="6 7" id="KW-0539">Nucleus</keyword>
<keyword evidence="2" id="KW-0509">mRNA transport</keyword>
<evidence type="ECO:0000256" key="3">
    <source>
        <dbReference type="ARBA" id="ARBA00022927"/>
    </source>
</evidence>
<keyword evidence="4 7" id="KW-0811">Translocation</keyword>
<dbReference type="GO" id="GO:0006406">
    <property type="term" value="P:mRNA export from nucleus"/>
    <property type="evidence" value="ECO:0007669"/>
    <property type="project" value="TreeGrafter"/>
</dbReference>
<keyword evidence="5 7" id="KW-0906">Nuclear pore complex</keyword>
<dbReference type="GO" id="GO:0000973">
    <property type="term" value="P:post-transcriptional tethering of RNA polymerase II gene DNA at nuclear periphery"/>
    <property type="evidence" value="ECO:0007669"/>
    <property type="project" value="TreeGrafter"/>
</dbReference>
<gene>
    <name evidence="8" type="ORF">KIPB_007002</name>
</gene>
<evidence type="ECO:0000256" key="4">
    <source>
        <dbReference type="ARBA" id="ARBA00023010"/>
    </source>
</evidence>
<dbReference type="AlphaFoldDB" id="A0A9K3CYL3"/>